<keyword evidence="1" id="KW-1133">Transmembrane helix</keyword>
<evidence type="ECO:0000256" key="1">
    <source>
        <dbReference type="SAM" id="Phobius"/>
    </source>
</evidence>
<dbReference type="InParanoid" id="A0A067MP04"/>
<accession>A0A067MP04</accession>
<feature type="transmembrane region" description="Helical" evidence="1">
    <location>
        <begin position="202"/>
        <end position="227"/>
    </location>
</feature>
<feature type="transmembrane region" description="Helical" evidence="1">
    <location>
        <begin position="88"/>
        <end position="110"/>
    </location>
</feature>
<dbReference type="OrthoDB" id="3354157at2759"/>
<feature type="transmembrane region" description="Helical" evidence="1">
    <location>
        <begin position="59"/>
        <end position="76"/>
    </location>
</feature>
<dbReference type="Pfam" id="PF20151">
    <property type="entry name" value="DUF6533"/>
    <property type="match status" value="1"/>
</dbReference>
<keyword evidence="1" id="KW-0812">Transmembrane</keyword>
<keyword evidence="4" id="KW-1185">Reference proteome</keyword>
<feature type="transmembrane region" description="Helical" evidence="1">
    <location>
        <begin position="168"/>
        <end position="190"/>
    </location>
</feature>
<keyword evidence="1" id="KW-0472">Membrane</keyword>
<dbReference type="STRING" id="930990.A0A067MP04"/>
<evidence type="ECO:0000313" key="3">
    <source>
        <dbReference type="EMBL" id="KDQ16435.1"/>
    </source>
</evidence>
<feature type="transmembrane region" description="Helical" evidence="1">
    <location>
        <begin position="20"/>
        <end position="38"/>
    </location>
</feature>
<gene>
    <name evidence="3" type="ORF">BOTBODRAFT_30777</name>
</gene>
<protein>
    <recommendedName>
        <fullName evidence="2">DUF6533 domain-containing protein</fullName>
    </recommendedName>
</protein>
<evidence type="ECO:0000313" key="4">
    <source>
        <dbReference type="Proteomes" id="UP000027195"/>
    </source>
</evidence>
<dbReference type="Proteomes" id="UP000027195">
    <property type="component" value="Unassembled WGS sequence"/>
</dbReference>
<dbReference type="AlphaFoldDB" id="A0A067MP04"/>
<evidence type="ECO:0000259" key="2">
    <source>
        <dbReference type="Pfam" id="PF20151"/>
    </source>
</evidence>
<dbReference type="InterPro" id="IPR045340">
    <property type="entry name" value="DUF6533"/>
</dbReference>
<feature type="transmembrane region" description="Helical" evidence="1">
    <location>
        <begin position="122"/>
        <end position="148"/>
    </location>
</feature>
<reference evidence="4" key="1">
    <citation type="journal article" date="2014" name="Proc. Natl. Acad. Sci. U.S.A.">
        <title>Extensive sampling of basidiomycete genomes demonstrates inadequacy of the white-rot/brown-rot paradigm for wood decay fungi.</title>
        <authorList>
            <person name="Riley R."/>
            <person name="Salamov A.A."/>
            <person name="Brown D.W."/>
            <person name="Nagy L.G."/>
            <person name="Floudas D."/>
            <person name="Held B.W."/>
            <person name="Levasseur A."/>
            <person name="Lombard V."/>
            <person name="Morin E."/>
            <person name="Otillar R."/>
            <person name="Lindquist E.A."/>
            <person name="Sun H."/>
            <person name="LaButti K.M."/>
            <person name="Schmutz J."/>
            <person name="Jabbour D."/>
            <person name="Luo H."/>
            <person name="Baker S.E."/>
            <person name="Pisabarro A.G."/>
            <person name="Walton J.D."/>
            <person name="Blanchette R.A."/>
            <person name="Henrissat B."/>
            <person name="Martin F."/>
            <person name="Cullen D."/>
            <person name="Hibbett D.S."/>
            <person name="Grigoriev I.V."/>
        </authorList>
    </citation>
    <scope>NUCLEOTIDE SEQUENCE [LARGE SCALE GENOMIC DNA]</scope>
    <source>
        <strain evidence="4">FD-172 SS1</strain>
    </source>
</reference>
<sequence>MSLHPAVRSLETLGDPYGTIYITVAAVTFLIYDHALTFEQEIRLVWRAPWNFAKTVFLFIRYYSPLSTLLIIFIPLQGSLSNLDSCKVVTALISISITLCHASADLLLLIRVYAIWKQSRKVLVAMCALWAVSYVAIALADATLLAHVNEELRVTHTCFNYQIPSDLYFGWASSLLFDTCAFGLTVVKAFEHWKSNQIHAPLLRVFYIDGAGYYFVLTILRAFTFAGSVTENVILFTIATHLARSLTVILTTRMFLNLRSVRTHEDWATATNLIRPAWPRRRSGDCEASVHDREEDWQTRTAFDSCDGAMSKVSTRAL</sequence>
<name>A0A067MP04_BOTB1</name>
<dbReference type="HOGENOM" id="CLU_035509_11_3_1"/>
<organism evidence="3 4">
    <name type="scientific">Botryobasidium botryosum (strain FD-172 SS1)</name>
    <dbReference type="NCBI Taxonomy" id="930990"/>
    <lineage>
        <taxon>Eukaryota</taxon>
        <taxon>Fungi</taxon>
        <taxon>Dikarya</taxon>
        <taxon>Basidiomycota</taxon>
        <taxon>Agaricomycotina</taxon>
        <taxon>Agaricomycetes</taxon>
        <taxon>Cantharellales</taxon>
        <taxon>Botryobasidiaceae</taxon>
        <taxon>Botryobasidium</taxon>
    </lineage>
</organism>
<proteinExistence type="predicted"/>
<feature type="domain" description="DUF6533" evidence="2">
    <location>
        <begin position="21"/>
        <end position="65"/>
    </location>
</feature>
<feature type="transmembrane region" description="Helical" evidence="1">
    <location>
        <begin position="233"/>
        <end position="256"/>
    </location>
</feature>
<dbReference type="EMBL" id="KL198027">
    <property type="protein sequence ID" value="KDQ16435.1"/>
    <property type="molecule type" value="Genomic_DNA"/>
</dbReference>